<dbReference type="Gene3D" id="3.40.50.300">
    <property type="entry name" value="P-loop containing nucleotide triphosphate hydrolases"/>
    <property type="match status" value="1"/>
</dbReference>
<dbReference type="PROSITE" id="PS00211">
    <property type="entry name" value="ABC_TRANSPORTER_1"/>
    <property type="match status" value="1"/>
</dbReference>
<dbReference type="SMART" id="SM00382">
    <property type="entry name" value="AAA"/>
    <property type="match status" value="1"/>
</dbReference>
<dbReference type="PANTHER" id="PTHR43297:SF2">
    <property type="entry name" value="DIPEPTIDE TRANSPORT ATP-BINDING PROTEIN DPPD"/>
    <property type="match status" value="1"/>
</dbReference>
<evidence type="ECO:0000256" key="5">
    <source>
        <dbReference type="ARBA" id="ARBA00022741"/>
    </source>
</evidence>
<organism evidence="9 10">
    <name type="scientific">Actinacidiphila cocklensis</name>
    <dbReference type="NCBI Taxonomy" id="887465"/>
    <lineage>
        <taxon>Bacteria</taxon>
        <taxon>Bacillati</taxon>
        <taxon>Actinomycetota</taxon>
        <taxon>Actinomycetes</taxon>
        <taxon>Kitasatosporales</taxon>
        <taxon>Streptomycetaceae</taxon>
        <taxon>Actinacidiphila</taxon>
    </lineage>
</organism>
<comment type="caution">
    <text evidence="9">The sequence shown here is derived from an EMBL/GenBank/DDBJ whole genome shotgun (WGS) entry which is preliminary data.</text>
</comment>
<keyword evidence="6 9" id="KW-0067">ATP-binding</keyword>
<evidence type="ECO:0000259" key="8">
    <source>
        <dbReference type="PROSITE" id="PS50893"/>
    </source>
</evidence>
<keyword evidence="5" id="KW-0547">Nucleotide-binding</keyword>
<dbReference type="AlphaFoldDB" id="A0A9W4GN26"/>
<dbReference type="InterPro" id="IPR027417">
    <property type="entry name" value="P-loop_NTPase"/>
</dbReference>
<dbReference type="SUPFAM" id="SSF52540">
    <property type="entry name" value="P-loop containing nucleoside triphosphate hydrolases"/>
    <property type="match status" value="1"/>
</dbReference>
<dbReference type="PANTHER" id="PTHR43297">
    <property type="entry name" value="OLIGOPEPTIDE TRANSPORT ATP-BINDING PROTEIN APPD"/>
    <property type="match status" value="1"/>
</dbReference>
<keyword evidence="4" id="KW-1003">Cell membrane</keyword>
<evidence type="ECO:0000256" key="7">
    <source>
        <dbReference type="ARBA" id="ARBA00023136"/>
    </source>
</evidence>
<evidence type="ECO:0000256" key="1">
    <source>
        <dbReference type="ARBA" id="ARBA00004202"/>
    </source>
</evidence>
<reference evidence="9" key="1">
    <citation type="submission" date="2021-05" db="EMBL/GenBank/DDBJ databases">
        <authorList>
            <person name="Arsene-Ploetze F."/>
        </authorList>
    </citation>
    <scope>NUCLEOTIDE SEQUENCE</scope>
    <source>
        <strain evidence="9">DSM 42138</strain>
    </source>
</reference>
<dbReference type="InterPro" id="IPR017871">
    <property type="entry name" value="ABC_transporter-like_CS"/>
</dbReference>
<dbReference type="Proteomes" id="UP001152519">
    <property type="component" value="Unassembled WGS sequence"/>
</dbReference>
<protein>
    <submittedName>
        <fullName evidence="9">Peptide/nickel transport system ATP-binding protein/peptide/nickel transport system ATP-binding protein</fullName>
    </submittedName>
</protein>
<dbReference type="PROSITE" id="PS50893">
    <property type="entry name" value="ABC_TRANSPORTER_2"/>
    <property type="match status" value="1"/>
</dbReference>
<evidence type="ECO:0000313" key="10">
    <source>
        <dbReference type="Proteomes" id="UP001152519"/>
    </source>
</evidence>
<dbReference type="Pfam" id="PF00005">
    <property type="entry name" value="ABC_tran"/>
    <property type="match status" value="1"/>
</dbReference>
<gene>
    <name evidence="9" type="ORF">SCOCK_10288</name>
</gene>
<dbReference type="PROSITE" id="PS00675">
    <property type="entry name" value="SIGMA54_INTERACT_1"/>
    <property type="match status" value="1"/>
</dbReference>
<dbReference type="InterPro" id="IPR003593">
    <property type="entry name" value="AAA+_ATPase"/>
</dbReference>
<evidence type="ECO:0000256" key="3">
    <source>
        <dbReference type="ARBA" id="ARBA00022448"/>
    </source>
</evidence>
<dbReference type="CDD" id="cd03257">
    <property type="entry name" value="ABC_NikE_OppD_transporters"/>
    <property type="match status" value="1"/>
</dbReference>
<keyword evidence="10" id="KW-1185">Reference proteome</keyword>
<evidence type="ECO:0000256" key="6">
    <source>
        <dbReference type="ARBA" id="ARBA00022840"/>
    </source>
</evidence>
<feature type="domain" description="ABC transporter" evidence="8">
    <location>
        <begin position="9"/>
        <end position="258"/>
    </location>
</feature>
<evidence type="ECO:0000256" key="2">
    <source>
        <dbReference type="ARBA" id="ARBA00005417"/>
    </source>
</evidence>
<comment type="subcellular location">
    <subcellularLocation>
        <location evidence="1">Cell membrane</location>
        <topology evidence="1">Peripheral membrane protein</topology>
    </subcellularLocation>
</comment>
<proteinExistence type="inferred from homology"/>
<accession>A0A9W4GN26</accession>
<sequence>MTGVPALAVRDLTVDHAGRGNPPTRAVDGVSLTLEPGGALVLLGESGSGKTTLARAVLRLSGRAARVTGRVELAGQDLLALDERALRPIRGRRVGYVPQDPAGSLDPLRRIGAQIAEVLLSHRVADGRAAARTAVPGLLERAGISEPGRAARSYPHELSGGQRQRAAIALAVCCGPELLVADEPTTALDALVRAQVLDLFAALRADLGVALLLVTDDLWAARRTGGAVAVMSGGRIVETGPVDTVLSRPEHPLTVGLVTARPSERR</sequence>
<keyword evidence="3" id="KW-0813">Transport</keyword>
<dbReference type="InterPro" id="IPR050388">
    <property type="entry name" value="ABC_Ni/Peptide_Import"/>
</dbReference>
<evidence type="ECO:0000256" key="4">
    <source>
        <dbReference type="ARBA" id="ARBA00022475"/>
    </source>
</evidence>
<name>A0A9W4GN26_9ACTN</name>
<dbReference type="InterPro" id="IPR003439">
    <property type="entry name" value="ABC_transporter-like_ATP-bd"/>
</dbReference>
<dbReference type="GO" id="GO:0005524">
    <property type="term" value="F:ATP binding"/>
    <property type="evidence" value="ECO:0007669"/>
    <property type="project" value="UniProtKB-KW"/>
</dbReference>
<dbReference type="GO" id="GO:0016887">
    <property type="term" value="F:ATP hydrolysis activity"/>
    <property type="evidence" value="ECO:0007669"/>
    <property type="project" value="InterPro"/>
</dbReference>
<dbReference type="GO" id="GO:0005886">
    <property type="term" value="C:plasma membrane"/>
    <property type="evidence" value="ECO:0007669"/>
    <property type="project" value="UniProtKB-SubCell"/>
</dbReference>
<dbReference type="RefSeq" id="WP_251483886.1">
    <property type="nucleotide sequence ID" value="NZ_CAJSLV010000001.1"/>
</dbReference>
<comment type="similarity">
    <text evidence="2">Belongs to the ABC transporter superfamily.</text>
</comment>
<dbReference type="InterPro" id="IPR025662">
    <property type="entry name" value="Sigma_54_int_dom_ATP-bd_1"/>
</dbReference>
<evidence type="ECO:0000313" key="9">
    <source>
        <dbReference type="EMBL" id="CAG6390820.1"/>
    </source>
</evidence>
<keyword evidence="7" id="KW-0472">Membrane</keyword>
<dbReference type="EMBL" id="CAJSLV010000001">
    <property type="protein sequence ID" value="CAG6390820.1"/>
    <property type="molecule type" value="Genomic_DNA"/>
</dbReference>